<comment type="caution">
    <text evidence="2">The sequence shown here is derived from an EMBL/GenBank/DDBJ whole genome shotgun (WGS) entry which is preliminary data.</text>
</comment>
<gene>
    <name evidence="2" type="ORF">GTP77_02205</name>
</gene>
<sequence length="195" mass="19394">MFNIICKQARKALTAALLAASAIGAPAMATTLSFTPAAGNVTVGGNVAIDVRVSGLAAGVDVGAFDFSVLFDSAVLNLTGYNLGATLGDLSAVEALDVSAGSTGAGKFNLAEISLLSDLAFQQDSFTLATLYFTAIASGNAALSLGDVVLGDAFGNALAADLGGAAVSAVPEPQALLLFISGLALLGAVRRQRKQ</sequence>
<dbReference type="Proteomes" id="UP000450676">
    <property type="component" value="Unassembled WGS sequence"/>
</dbReference>
<proteinExistence type="predicted"/>
<reference evidence="2 3" key="1">
    <citation type="submission" date="2019-12" db="EMBL/GenBank/DDBJ databases">
        <title>Novel species isolated from a subtropical stream in China.</title>
        <authorList>
            <person name="Lu H."/>
        </authorList>
    </citation>
    <scope>NUCLEOTIDE SEQUENCE [LARGE SCALE GENOMIC DNA]</scope>
    <source>
        <strain evidence="2 3">FT127W</strain>
    </source>
</reference>
<feature type="chain" id="PRO_5030844292" evidence="1">
    <location>
        <begin position="30"/>
        <end position="195"/>
    </location>
</feature>
<dbReference type="EMBL" id="WWCU01000002">
    <property type="protein sequence ID" value="MYN06143.1"/>
    <property type="molecule type" value="Genomic_DNA"/>
</dbReference>
<accession>A0A7X4H8E9</accession>
<dbReference type="RefSeq" id="WP_161070536.1">
    <property type="nucleotide sequence ID" value="NZ_WWCU01000002.1"/>
</dbReference>
<name>A0A7X4H8E9_9BURK</name>
<feature type="signal peptide" evidence="1">
    <location>
        <begin position="1"/>
        <end position="29"/>
    </location>
</feature>
<dbReference type="CDD" id="cd08547">
    <property type="entry name" value="Type_II_cohesin"/>
    <property type="match status" value="1"/>
</dbReference>
<evidence type="ECO:0000313" key="3">
    <source>
        <dbReference type="Proteomes" id="UP000450676"/>
    </source>
</evidence>
<protein>
    <submittedName>
        <fullName evidence="2">PEP-CTERM sorting domain-containing protein</fullName>
    </submittedName>
</protein>
<organism evidence="2 3">
    <name type="scientific">Pseudoduganella aquatica</name>
    <dbReference type="NCBI Taxonomy" id="2660641"/>
    <lineage>
        <taxon>Bacteria</taxon>
        <taxon>Pseudomonadati</taxon>
        <taxon>Pseudomonadota</taxon>
        <taxon>Betaproteobacteria</taxon>
        <taxon>Burkholderiales</taxon>
        <taxon>Oxalobacteraceae</taxon>
        <taxon>Telluria group</taxon>
        <taxon>Pseudoduganella</taxon>
    </lineage>
</organism>
<keyword evidence="3" id="KW-1185">Reference proteome</keyword>
<dbReference type="InterPro" id="IPR008965">
    <property type="entry name" value="CBM2/CBM3_carb-bd_dom_sf"/>
</dbReference>
<dbReference type="InterPro" id="IPR013424">
    <property type="entry name" value="Ice-binding_C"/>
</dbReference>
<keyword evidence="1" id="KW-0732">Signal</keyword>
<dbReference type="AlphaFoldDB" id="A0A7X4H8E9"/>
<dbReference type="Gene3D" id="2.60.40.680">
    <property type="match status" value="1"/>
</dbReference>
<dbReference type="GO" id="GO:0030246">
    <property type="term" value="F:carbohydrate binding"/>
    <property type="evidence" value="ECO:0007669"/>
    <property type="project" value="InterPro"/>
</dbReference>
<evidence type="ECO:0000313" key="2">
    <source>
        <dbReference type="EMBL" id="MYN06143.1"/>
    </source>
</evidence>
<dbReference type="NCBIfam" id="TIGR02595">
    <property type="entry name" value="PEP_CTERM"/>
    <property type="match status" value="1"/>
</dbReference>
<evidence type="ECO:0000256" key="1">
    <source>
        <dbReference type="SAM" id="SignalP"/>
    </source>
</evidence>
<dbReference type="SUPFAM" id="SSF49384">
    <property type="entry name" value="Carbohydrate-binding domain"/>
    <property type="match status" value="1"/>
</dbReference>